<dbReference type="EMBL" id="CP025299">
    <property type="protein sequence ID" value="AUG30502.1"/>
    <property type="molecule type" value="Genomic_DNA"/>
</dbReference>
<protein>
    <submittedName>
        <fullName evidence="1">Winged helix DNA-binding domain-containing protein</fullName>
    </submittedName>
</protein>
<dbReference type="KEGG" id="mhos:CXR34_14225"/>
<proteinExistence type="predicted"/>
<dbReference type="Pfam" id="PF06224">
    <property type="entry name" value="AlkZ-like"/>
    <property type="match status" value="1"/>
</dbReference>
<name>A0A2K9DC94_9MICO</name>
<dbReference type="InterPro" id="IPR009351">
    <property type="entry name" value="AlkZ-like"/>
</dbReference>
<evidence type="ECO:0000313" key="1">
    <source>
        <dbReference type="EMBL" id="AUG30502.1"/>
    </source>
</evidence>
<dbReference type="PANTHER" id="PTHR38479:SF2">
    <property type="entry name" value="WINGED HELIX DNA-BINDING DOMAIN-CONTAINING PROTEIN"/>
    <property type="match status" value="1"/>
</dbReference>
<reference evidence="1 2" key="1">
    <citation type="submission" date="2017-12" db="EMBL/GenBank/DDBJ databases">
        <title>Isolation and characterization of estrogens degradatiion strain Microbacterium hominis SJTG1.</title>
        <authorList>
            <person name="Xiong W."/>
            <person name="Yin C."/>
            <person name="Zheng D."/>
            <person name="Liang R."/>
        </authorList>
    </citation>
    <scope>NUCLEOTIDE SEQUENCE [LARGE SCALE GENOMIC DNA]</scope>
    <source>
        <strain evidence="1 2">SJTG1</strain>
    </source>
</reference>
<gene>
    <name evidence="1" type="ORF">CXR34_14225</name>
</gene>
<sequence length="357" mass="37696">MHPHPLRAARLAAHALPAAQPDPAAAARRLAATQAQEFWAGRWALGIRTAGSPTLADVDDAFARGALVRSWTQRGTLHIVAAEDLAWILSVTRERQQRQSAAMHRRLGIDADAIDRAERAARAALAGGNRLTRAEFADLVSASGGDVSASRGNHLLSALAVRGVVVLGPVVPRAGAPTREQYLVAAEDWLPDAVAPADPLAELLVRYLAGHGPAGLADFGWWAGLPIGLARAAREGAGERVVELDDDLLDATHRPPSPSSAPPPGAALALPPFDEYYLSYADRSLVCPPDHLAAVGPTLNGLVRPVLVVDGEVVGTWRHSTAVGRHHLDPVPEPFADGMDAASLDDALARFARFLRA</sequence>
<evidence type="ECO:0000313" key="2">
    <source>
        <dbReference type="Proteomes" id="UP000233276"/>
    </source>
</evidence>
<keyword evidence="1" id="KW-0238">DNA-binding</keyword>
<dbReference type="Proteomes" id="UP000233276">
    <property type="component" value="Chromosome"/>
</dbReference>
<dbReference type="PANTHER" id="PTHR38479">
    <property type="entry name" value="LMO0824 PROTEIN"/>
    <property type="match status" value="1"/>
</dbReference>
<accession>A0A2K9DC94</accession>
<dbReference type="AlphaFoldDB" id="A0A2K9DC94"/>
<dbReference type="GO" id="GO:0003677">
    <property type="term" value="F:DNA binding"/>
    <property type="evidence" value="ECO:0007669"/>
    <property type="project" value="UniProtKB-KW"/>
</dbReference>
<dbReference type="RefSeq" id="WP_101306763.1">
    <property type="nucleotide sequence ID" value="NZ_CP025299.1"/>
</dbReference>
<organism evidence="1 2">
    <name type="scientific">Microbacterium hominis</name>
    <dbReference type="NCBI Taxonomy" id="162426"/>
    <lineage>
        <taxon>Bacteria</taxon>
        <taxon>Bacillati</taxon>
        <taxon>Actinomycetota</taxon>
        <taxon>Actinomycetes</taxon>
        <taxon>Micrococcales</taxon>
        <taxon>Microbacteriaceae</taxon>
        <taxon>Microbacterium</taxon>
    </lineage>
</organism>